<reference evidence="3" key="1">
    <citation type="submission" date="2016-10" db="EMBL/GenBank/DDBJ databases">
        <authorList>
            <person name="Varghese N."/>
            <person name="Submissions S."/>
        </authorList>
    </citation>
    <scope>NUCLEOTIDE SEQUENCE [LARGE SCALE GENOMIC DNA]</scope>
    <source>
        <strain evidence="3">DSM 17934</strain>
    </source>
</reference>
<proteinExistence type="predicted"/>
<gene>
    <name evidence="2" type="ORF">SAMN05660918_0416</name>
</gene>
<name>A0A1H6QBJ3_9FLAO</name>
<dbReference type="AlphaFoldDB" id="A0A1H6QBJ3"/>
<dbReference type="EMBL" id="FNYA01000001">
    <property type="protein sequence ID" value="SEI41151.1"/>
    <property type="molecule type" value="Genomic_DNA"/>
</dbReference>
<keyword evidence="3" id="KW-1185">Reference proteome</keyword>
<protein>
    <submittedName>
        <fullName evidence="2">Uncharacterized protein</fullName>
    </submittedName>
</protein>
<dbReference type="Proteomes" id="UP000199702">
    <property type="component" value="Unassembled WGS sequence"/>
</dbReference>
<dbReference type="STRING" id="402734.SAMN05660918_0416"/>
<evidence type="ECO:0000256" key="1">
    <source>
        <dbReference type="SAM" id="SignalP"/>
    </source>
</evidence>
<feature type="signal peptide" evidence="1">
    <location>
        <begin position="1"/>
        <end position="18"/>
    </location>
</feature>
<accession>A0A1H6QBJ3</accession>
<organism evidence="2 3">
    <name type="scientific">Flavobacterium terrigena</name>
    <dbReference type="NCBI Taxonomy" id="402734"/>
    <lineage>
        <taxon>Bacteria</taxon>
        <taxon>Pseudomonadati</taxon>
        <taxon>Bacteroidota</taxon>
        <taxon>Flavobacteriia</taxon>
        <taxon>Flavobacteriales</taxon>
        <taxon>Flavobacteriaceae</taxon>
        <taxon>Flavobacterium</taxon>
    </lineage>
</organism>
<dbReference type="RefSeq" id="WP_091307067.1">
    <property type="nucleotide sequence ID" value="NZ_CBCSJU010000001.1"/>
</dbReference>
<feature type="chain" id="PRO_5011708611" evidence="1">
    <location>
        <begin position="19"/>
        <end position="197"/>
    </location>
</feature>
<keyword evidence="1" id="KW-0732">Signal</keyword>
<evidence type="ECO:0000313" key="3">
    <source>
        <dbReference type="Proteomes" id="UP000199702"/>
    </source>
</evidence>
<evidence type="ECO:0000313" key="2">
    <source>
        <dbReference type="EMBL" id="SEI41151.1"/>
    </source>
</evidence>
<sequence length="197" mass="22184">MKNVLLTLFLLTTTINFAQKAKTTPKAATGALATFENLKAEIITEGGKQKLAIVIDNAGKKENIILKDITTKDKAQQPTNFKIKSFTVAGVKLYHFSYTENIITDTKLKKENALITSNEIWDLSATKIKILGNIQTVSNIKEIKKLGKSEATETVEKTRREGFEFTLTKDFEVLLSTKTQTNKYKFNATTRRYDPKK</sequence>
<dbReference type="OrthoDB" id="1363973at2"/>